<evidence type="ECO:0000256" key="1">
    <source>
        <dbReference type="SAM" id="MobiDB-lite"/>
    </source>
</evidence>
<dbReference type="Proteomes" id="UP000801864">
    <property type="component" value="Unassembled WGS sequence"/>
</dbReference>
<proteinExistence type="predicted"/>
<dbReference type="EMBL" id="QLNT01000027">
    <property type="protein sequence ID" value="KAF3057888.1"/>
    <property type="molecule type" value="Genomic_DNA"/>
</dbReference>
<feature type="compositionally biased region" description="Basic and acidic residues" evidence="1">
    <location>
        <begin position="12"/>
        <end position="26"/>
    </location>
</feature>
<reference evidence="2 3" key="1">
    <citation type="submission" date="2018-06" db="EMBL/GenBank/DDBJ databases">
        <title>Genome analysis of cellulolytic fungus Trichoderma lentiforme CFAM-422.</title>
        <authorList>
            <person name="Steindorff A.S."/>
            <person name="Formighieri E.F."/>
            <person name="Midorikawa G.E.O."/>
            <person name="Tamietti M.S."/>
            <person name="Ramos E.Z."/>
            <person name="Silva A.S."/>
            <person name="Bon E.P.S."/>
            <person name="Mendes T.D."/>
            <person name="Damaso M.C.T."/>
            <person name="Favaro L.C.L."/>
        </authorList>
    </citation>
    <scope>NUCLEOTIDE SEQUENCE [LARGE SCALE GENOMIC DNA]</scope>
    <source>
        <strain evidence="2 3">CFAM-422</strain>
    </source>
</reference>
<keyword evidence="3" id="KW-1185">Reference proteome</keyword>
<evidence type="ECO:0000313" key="2">
    <source>
        <dbReference type="EMBL" id="KAF3057888.1"/>
    </source>
</evidence>
<accession>A0A9P5C8P4</accession>
<evidence type="ECO:0000313" key="3">
    <source>
        <dbReference type="Proteomes" id="UP000801864"/>
    </source>
</evidence>
<comment type="caution">
    <text evidence="2">The sequence shown here is derived from an EMBL/GenBank/DDBJ whole genome shotgun (WGS) entry which is preliminary data.</text>
</comment>
<gene>
    <name evidence="2" type="ORF">CFAM422_012055</name>
</gene>
<feature type="compositionally biased region" description="Acidic residues" evidence="1">
    <location>
        <begin position="50"/>
        <end position="63"/>
    </location>
</feature>
<feature type="region of interest" description="Disordered" evidence="1">
    <location>
        <begin position="1"/>
        <end position="69"/>
    </location>
</feature>
<protein>
    <submittedName>
        <fullName evidence="2">Uncharacterized protein</fullName>
    </submittedName>
</protein>
<dbReference type="AlphaFoldDB" id="A0A9P5C8P4"/>
<organism evidence="2 3">
    <name type="scientific">Trichoderma lentiforme</name>
    <dbReference type="NCBI Taxonomy" id="1567552"/>
    <lineage>
        <taxon>Eukaryota</taxon>
        <taxon>Fungi</taxon>
        <taxon>Dikarya</taxon>
        <taxon>Ascomycota</taxon>
        <taxon>Pezizomycotina</taxon>
        <taxon>Sordariomycetes</taxon>
        <taxon>Hypocreomycetidae</taxon>
        <taxon>Hypocreales</taxon>
        <taxon>Hypocreaceae</taxon>
        <taxon>Trichoderma</taxon>
    </lineage>
</organism>
<sequence length="69" mass="7688">MPKNRIAGQPGNRDRKGHEEETRCKWAEFNLLEEGRHQQPSGNYRLVESGGEDGEDAGEEATEEGISGF</sequence>
<name>A0A9P5C8P4_9HYPO</name>